<dbReference type="SUPFAM" id="SSF56281">
    <property type="entry name" value="Metallo-hydrolase/oxidoreductase"/>
    <property type="match status" value="1"/>
</dbReference>
<dbReference type="PANTHER" id="PTHR39189:SF1">
    <property type="entry name" value="UPF0173 METAL-DEPENDENT HYDROLASE YTKL"/>
    <property type="match status" value="1"/>
</dbReference>
<keyword evidence="1" id="KW-0732">Signal</keyword>
<feature type="chain" id="PRO_5032472581" evidence="1">
    <location>
        <begin position="29"/>
        <end position="270"/>
    </location>
</feature>
<keyword evidence="2" id="KW-0378">Hydrolase</keyword>
<feature type="signal peptide" evidence="1">
    <location>
        <begin position="1"/>
        <end position="28"/>
    </location>
</feature>
<sequence length="270" mass="29092">MAATFGLSLALAMALGAASLATPGKALASEEGCPGLIARRASPIIPAALAQNEVGLTYVGHATFLIETAAGVKIATDYNDYVRPSVTPDIATMNRAHSTHYSTRPDPGIKTILRGWNPDGGRAPAYDQRFGDVRIRNVVTNIRQWGGESTIMEGNSIFVFEAADLCIAHLGHLHHTLTPEHLKQLGRIDVALVPVDGSYTLDIEGMMEVLSAMGPKLIVPMHFFGQSTLNRFLDRARSKSWDTARLDSASMTLSRETLPGTPRVVVLQGY</sequence>
<dbReference type="InterPro" id="IPR036866">
    <property type="entry name" value="RibonucZ/Hydroxyglut_hydro"/>
</dbReference>
<keyword evidence="3" id="KW-1185">Reference proteome</keyword>
<evidence type="ECO:0000256" key="1">
    <source>
        <dbReference type="SAM" id="SignalP"/>
    </source>
</evidence>
<dbReference type="GO" id="GO:0016787">
    <property type="term" value="F:hydrolase activity"/>
    <property type="evidence" value="ECO:0007669"/>
    <property type="project" value="UniProtKB-KW"/>
</dbReference>
<evidence type="ECO:0000313" key="2">
    <source>
        <dbReference type="EMBL" id="NNM73023.1"/>
    </source>
</evidence>
<gene>
    <name evidence="2" type="ORF">HJG44_11600</name>
</gene>
<evidence type="ECO:0000313" key="3">
    <source>
        <dbReference type="Proteomes" id="UP000564885"/>
    </source>
</evidence>
<comment type="caution">
    <text evidence="2">The sequence shown here is derived from an EMBL/GenBank/DDBJ whole genome shotgun (WGS) entry which is preliminary data.</text>
</comment>
<dbReference type="EMBL" id="JABEPP010000003">
    <property type="protein sequence ID" value="NNM73023.1"/>
    <property type="molecule type" value="Genomic_DNA"/>
</dbReference>
<dbReference type="Gene3D" id="3.60.15.10">
    <property type="entry name" value="Ribonuclease Z/Hydroxyacylglutathione hydrolase-like"/>
    <property type="match status" value="1"/>
</dbReference>
<proteinExistence type="predicted"/>
<reference evidence="2 3" key="1">
    <citation type="submission" date="2020-04" db="EMBL/GenBank/DDBJ databases">
        <title>Enterovirga sp. isolate from soil.</title>
        <authorList>
            <person name="Chea S."/>
            <person name="Kim D.-U."/>
        </authorList>
    </citation>
    <scope>NUCLEOTIDE SEQUENCE [LARGE SCALE GENOMIC DNA]</scope>
    <source>
        <strain evidence="2 3">DB1703</strain>
    </source>
</reference>
<dbReference type="AlphaFoldDB" id="A0A849IGH8"/>
<dbReference type="RefSeq" id="WP_171218524.1">
    <property type="nucleotide sequence ID" value="NZ_JABEPP010000003.1"/>
</dbReference>
<organism evidence="2 3">
    <name type="scientific">Enterovirga aerilata</name>
    <dbReference type="NCBI Taxonomy" id="2730920"/>
    <lineage>
        <taxon>Bacteria</taxon>
        <taxon>Pseudomonadati</taxon>
        <taxon>Pseudomonadota</taxon>
        <taxon>Alphaproteobacteria</taxon>
        <taxon>Hyphomicrobiales</taxon>
        <taxon>Methylobacteriaceae</taxon>
        <taxon>Enterovirga</taxon>
    </lineage>
</organism>
<dbReference type="Proteomes" id="UP000564885">
    <property type="component" value="Unassembled WGS sequence"/>
</dbReference>
<accession>A0A849IGH8</accession>
<dbReference type="PANTHER" id="PTHR39189">
    <property type="entry name" value="UPF0173 METAL-DEPENDENT HYDROLASE YTKL"/>
    <property type="match status" value="1"/>
</dbReference>
<name>A0A849IGH8_9HYPH</name>
<dbReference type="Pfam" id="PF13483">
    <property type="entry name" value="Lactamase_B_3"/>
    <property type="match status" value="1"/>
</dbReference>
<protein>
    <submittedName>
        <fullName evidence="2">MBL fold metallo-hydrolase</fullName>
    </submittedName>
</protein>